<dbReference type="AlphaFoldDB" id="A0A6P3RRL6"/>
<dbReference type="OrthoDB" id="360653at2759"/>
<evidence type="ECO:0000313" key="1">
    <source>
        <dbReference type="Proteomes" id="UP000515202"/>
    </source>
</evidence>
<dbReference type="InterPro" id="IPR052575">
    <property type="entry name" value="SSU_processome_comp_20"/>
</dbReference>
<reference evidence="2" key="1">
    <citation type="submission" date="2025-08" db="UniProtKB">
        <authorList>
            <consortium name="RefSeq"/>
        </authorList>
    </citation>
    <scope>IDENTIFICATION</scope>
    <source>
        <tissue evidence="2">Kidney</tissue>
    </source>
</reference>
<proteinExistence type="predicted"/>
<dbReference type="GeneID" id="105311073"/>
<protein>
    <submittedName>
        <fullName evidence="2">Small subunit processome component 20 homolog</fullName>
    </submittedName>
</protein>
<dbReference type="GO" id="GO:0032040">
    <property type="term" value="C:small-subunit processome"/>
    <property type="evidence" value="ECO:0007669"/>
    <property type="project" value="TreeGrafter"/>
</dbReference>
<gene>
    <name evidence="2" type="primary">LOC105311073</name>
</gene>
<dbReference type="GO" id="GO:0030686">
    <property type="term" value="C:90S preribosome"/>
    <property type="evidence" value="ECO:0007669"/>
    <property type="project" value="TreeGrafter"/>
</dbReference>
<dbReference type="KEGG" id="pvp:105311073"/>
<dbReference type="Proteomes" id="UP000515202">
    <property type="component" value="Unplaced"/>
</dbReference>
<dbReference type="PANTHER" id="PTHR17695">
    <property type="entry name" value="SMALL SUBUNIT PROCESSOME COMPONENT 20 HOMOLOG"/>
    <property type="match status" value="1"/>
</dbReference>
<evidence type="ECO:0000313" key="2">
    <source>
        <dbReference type="RefSeq" id="XP_011385412.2"/>
    </source>
</evidence>
<dbReference type="RefSeq" id="XP_011385412.2">
    <property type="nucleotide sequence ID" value="XM_011387110.2"/>
</dbReference>
<name>A0A6P3RRL6_PTEVA</name>
<accession>A0A6P3RRL6</accession>
<sequence>MSYFLIYSMYSTLLAHKKLHIRNFAAESFTFLMRKVTDKNGLFNLMFLDLDEHPEKIEGVGQLLFEMCKGVRNMFHSCTGKAVKLILQKLGPVTETEIQLPWILVGETLKNMVRSTAFYIYKEHFGTFFECLQVSSNFTGFVCDEESKH</sequence>
<keyword evidence="1" id="KW-1185">Reference proteome</keyword>
<dbReference type="PANTHER" id="PTHR17695:SF11">
    <property type="entry name" value="SMALL SUBUNIT PROCESSOME COMPONENT 20 HOMOLOG"/>
    <property type="match status" value="1"/>
</dbReference>
<organism evidence="1 2">
    <name type="scientific">Pteropus vampyrus</name>
    <name type="common">Large flying fox</name>
    <dbReference type="NCBI Taxonomy" id="132908"/>
    <lineage>
        <taxon>Eukaryota</taxon>
        <taxon>Metazoa</taxon>
        <taxon>Chordata</taxon>
        <taxon>Craniata</taxon>
        <taxon>Vertebrata</taxon>
        <taxon>Euteleostomi</taxon>
        <taxon>Mammalia</taxon>
        <taxon>Eutheria</taxon>
        <taxon>Laurasiatheria</taxon>
        <taxon>Chiroptera</taxon>
        <taxon>Yinpterochiroptera</taxon>
        <taxon>Pteropodoidea</taxon>
        <taxon>Pteropodidae</taxon>
        <taxon>Pteropodinae</taxon>
        <taxon>Pteropus</taxon>
    </lineage>
</organism>